<dbReference type="InterPro" id="IPR011761">
    <property type="entry name" value="ATP-grasp"/>
</dbReference>
<gene>
    <name evidence="3" type="ORF">F8165_01435</name>
</gene>
<dbReference type="PANTHER" id="PTHR21621:SF2">
    <property type="entry name" value="COENZYME GAMMA-F420-2:ALPHA-L-GLUTAMATE LIGASE"/>
    <property type="match status" value="1"/>
</dbReference>
<proteinExistence type="predicted"/>
<dbReference type="GO" id="GO:0043774">
    <property type="term" value="F:coenzyme F420-2 alpha-glutamyl ligase activity"/>
    <property type="evidence" value="ECO:0007669"/>
    <property type="project" value="TreeGrafter"/>
</dbReference>
<dbReference type="EMBL" id="WBPI01000001">
    <property type="protein sequence ID" value="KAB2453714.1"/>
    <property type="molecule type" value="Genomic_DNA"/>
</dbReference>
<dbReference type="InterPro" id="IPR013651">
    <property type="entry name" value="ATP-grasp_RimK-type"/>
</dbReference>
<accession>A0AAN6B9D1</accession>
<keyword evidence="1" id="KW-0067">ATP-binding</keyword>
<dbReference type="PANTHER" id="PTHR21621">
    <property type="entry name" value="RIBOSOMAL PROTEIN S6 MODIFICATION PROTEIN"/>
    <property type="match status" value="1"/>
</dbReference>
<dbReference type="Proteomes" id="UP000461739">
    <property type="component" value="Unassembled WGS sequence"/>
</dbReference>
<reference evidence="3 4" key="1">
    <citation type="submission" date="2019-10" db="EMBL/GenBank/DDBJ databases">
        <title>Bacillus from the desert of Cuatro Cinegas, Coahuila.</title>
        <authorList>
            <person name="Olmedo-Alvarez G."/>
            <person name="Saldana S."/>
            <person name="Barcelo D."/>
        </authorList>
    </citation>
    <scope>NUCLEOTIDE SEQUENCE [LARGE SCALE GENOMIC DNA]</scope>
    <source>
        <strain evidence="3 4">CH316_11T</strain>
    </source>
</reference>
<dbReference type="RefSeq" id="WP_097924716.1">
    <property type="nucleotide sequence ID" value="NZ_CP024655.1"/>
</dbReference>
<sequence>MTKKIAIIHEEIHPLLNKIYERLEDFGCEPHLVHWNTLGLEAGSLSYNLEKFDTVYLDRMGEIFPSYSTQLSLLQGIAEQLSNTRIVNNPKAYSIARNKALMAVKLATANLPIPLTKIAYTKNQIEDFCKQSGHEFYIAKSFLGACAEDIFPFPNGKIPNEVINLLDRDGMVIVQEFIYNPNRFIWRIDIVDSQVIQCNQRFAYNDDFETPLCNGTIGGDIIFWEPSNLPSDICNLAVKAVSELGLDIAGVDILVSDSGSLFIAEVNPEPDITLDRIGFPYAIADYLRNLTK</sequence>
<feature type="domain" description="ATP-grasp" evidence="2">
    <location>
        <begin position="103"/>
        <end position="292"/>
    </location>
</feature>
<dbReference type="GO" id="GO:0046872">
    <property type="term" value="F:metal ion binding"/>
    <property type="evidence" value="ECO:0007669"/>
    <property type="project" value="InterPro"/>
</dbReference>
<evidence type="ECO:0000313" key="3">
    <source>
        <dbReference type="EMBL" id="KAB2453714.1"/>
    </source>
</evidence>
<evidence type="ECO:0000259" key="2">
    <source>
        <dbReference type="PROSITE" id="PS50975"/>
    </source>
</evidence>
<dbReference type="SUPFAM" id="SSF56059">
    <property type="entry name" value="Glutathione synthetase ATP-binding domain-like"/>
    <property type="match status" value="1"/>
</dbReference>
<dbReference type="Gene3D" id="3.30.470.20">
    <property type="entry name" value="ATP-grasp fold, B domain"/>
    <property type="match status" value="1"/>
</dbReference>
<protein>
    <submittedName>
        <fullName evidence="3">ATP-grasp domain-containing protein</fullName>
    </submittedName>
</protein>
<comment type="caution">
    <text evidence="3">The sequence shown here is derived from an EMBL/GenBank/DDBJ whole genome shotgun (WGS) entry which is preliminary data.</text>
</comment>
<dbReference type="Gene3D" id="3.40.50.20">
    <property type="match status" value="1"/>
</dbReference>
<keyword evidence="1" id="KW-0547">Nucleotide-binding</keyword>
<dbReference type="AlphaFoldDB" id="A0AAN6B9D1"/>
<dbReference type="GO" id="GO:0005737">
    <property type="term" value="C:cytoplasm"/>
    <property type="evidence" value="ECO:0007669"/>
    <property type="project" value="TreeGrafter"/>
</dbReference>
<evidence type="ECO:0000313" key="4">
    <source>
        <dbReference type="Proteomes" id="UP000461739"/>
    </source>
</evidence>
<organism evidence="3 4">
    <name type="scientific">Bacillus cereus</name>
    <dbReference type="NCBI Taxonomy" id="1396"/>
    <lineage>
        <taxon>Bacteria</taxon>
        <taxon>Bacillati</taxon>
        <taxon>Bacillota</taxon>
        <taxon>Bacilli</taxon>
        <taxon>Bacillales</taxon>
        <taxon>Bacillaceae</taxon>
        <taxon>Bacillus</taxon>
        <taxon>Bacillus cereus group</taxon>
    </lineage>
</organism>
<dbReference type="GO" id="GO:0005524">
    <property type="term" value="F:ATP binding"/>
    <property type="evidence" value="ECO:0007669"/>
    <property type="project" value="UniProtKB-UniRule"/>
</dbReference>
<dbReference type="Pfam" id="PF08443">
    <property type="entry name" value="RimK"/>
    <property type="match status" value="1"/>
</dbReference>
<name>A0AAN6B9D1_BACCE</name>
<evidence type="ECO:0000256" key="1">
    <source>
        <dbReference type="PROSITE-ProRule" id="PRU00409"/>
    </source>
</evidence>
<dbReference type="PROSITE" id="PS50975">
    <property type="entry name" value="ATP_GRASP"/>
    <property type="match status" value="1"/>
</dbReference>